<protein>
    <submittedName>
        <fullName evidence="6">MFS transporter</fullName>
    </submittedName>
</protein>
<accession>A0ABX4EYE3</accession>
<keyword evidence="2 4" id="KW-1133">Transmembrane helix</keyword>
<evidence type="ECO:0000256" key="3">
    <source>
        <dbReference type="ARBA" id="ARBA00023136"/>
    </source>
</evidence>
<evidence type="ECO:0000256" key="1">
    <source>
        <dbReference type="ARBA" id="ARBA00022692"/>
    </source>
</evidence>
<dbReference type="PANTHER" id="PTHR23523:SF2">
    <property type="entry name" value="2-NITROIMIDAZOLE TRANSPORTER"/>
    <property type="match status" value="1"/>
</dbReference>
<gene>
    <name evidence="6" type="ORF">CAL27_15770</name>
</gene>
<feature type="transmembrane region" description="Helical" evidence="4">
    <location>
        <begin position="248"/>
        <end position="265"/>
    </location>
</feature>
<evidence type="ECO:0000259" key="5">
    <source>
        <dbReference type="PROSITE" id="PS50850"/>
    </source>
</evidence>
<feature type="transmembrane region" description="Helical" evidence="4">
    <location>
        <begin position="103"/>
        <end position="122"/>
    </location>
</feature>
<dbReference type="InterPro" id="IPR011701">
    <property type="entry name" value="MFS"/>
</dbReference>
<organism evidence="6 7">
    <name type="scientific">Bordetella genomosp. 1</name>
    <dbReference type="NCBI Taxonomy" id="1395607"/>
    <lineage>
        <taxon>Bacteria</taxon>
        <taxon>Pseudomonadati</taxon>
        <taxon>Pseudomonadota</taxon>
        <taxon>Betaproteobacteria</taxon>
        <taxon>Burkholderiales</taxon>
        <taxon>Alcaligenaceae</taxon>
        <taxon>Bordetella</taxon>
    </lineage>
</organism>
<keyword evidence="7" id="KW-1185">Reference proteome</keyword>
<dbReference type="InterPro" id="IPR052524">
    <property type="entry name" value="MFS_Cyanate_Porter"/>
</dbReference>
<feature type="transmembrane region" description="Helical" evidence="4">
    <location>
        <begin position="50"/>
        <end position="73"/>
    </location>
</feature>
<evidence type="ECO:0000256" key="4">
    <source>
        <dbReference type="SAM" id="Phobius"/>
    </source>
</evidence>
<dbReference type="InterPro" id="IPR036259">
    <property type="entry name" value="MFS_trans_sf"/>
</dbReference>
<dbReference type="EMBL" id="NEVR01000003">
    <property type="protein sequence ID" value="OZI64040.1"/>
    <property type="molecule type" value="Genomic_DNA"/>
</dbReference>
<feature type="transmembrane region" description="Helical" evidence="4">
    <location>
        <begin position="163"/>
        <end position="185"/>
    </location>
</feature>
<feature type="transmembrane region" description="Helical" evidence="4">
    <location>
        <begin position="364"/>
        <end position="385"/>
    </location>
</feature>
<comment type="caution">
    <text evidence="6">The sequence shown here is derived from an EMBL/GenBank/DDBJ whole genome shotgun (WGS) entry which is preliminary data.</text>
</comment>
<evidence type="ECO:0000256" key="2">
    <source>
        <dbReference type="ARBA" id="ARBA00022989"/>
    </source>
</evidence>
<dbReference type="Pfam" id="PF07690">
    <property type="entry name" value="MFS_1"/>
    <property type="match status" value="1"/>
</dbReference>
<reference evidence="6 7" key="1">
    <citation type="submission" date="2017-05" db="EMBL/GenBank/DDBJ databases">
        <title>Complete and WGS of Bordetella genogroups.</title>
        <authorList>
            <person name="Spilker T."/>
            <person name="Lipuma J."/>
        </authorList>
    </citation>
    <scope>NUCLEOTIDE SEQUENCE [LARGE SCALE GENOMIC DNA]</scope>
    <source>
        <strain evidence="6 7">AU9795</strain>
    </source>
</reference>
<name>A0ABX4EYE3_9BORD</name>
<dbReference type="SUPFAM" id="SSF103473">
    <property type="entry name" value="MFS general substrate transporter"/>
    <property type="match status" value="1"/>
</dbReference>
<sequence length="393" mass="39599">MTPSASRVPAHPVLLIAGILLIAANLRLPVTGLPPLLNTLQSDLGLDTVAAGALTTLPLLAFALLSPFSVLLAREYGLERALFGALVVIGAGILLRSAGGTGFLYLGTWIIGMGIAAGNVLLPSVVKRDFPGHVPALTGAYALAMGVAAAAGSALMVPLASRFAWRGALALLALLTAVALVAWLPQLRNRTAPSRDAATPPHGGRVWHSALAWQVTLYLGLNSTIYYVAVGWLPSILASGGMTAAQAGSVHGTLQLASAVPGLLISPLMRRLRDQRALAAGAALCSALALAGLAGAPQLAYLWAVLFGVGTGAGIILGLSFIAMRTGHASQAAALSGMAQFVGYLLAAAGPIAMGKLHDLAGGWAAPLLLCAALALIGAAMGALAGRERAIGA</sequence>
<proteinExistence type="predicted"/>
<dbReference type="Gene3D" id="1.20.1250.20">
    <property type="entry name" value="MFS general substrate transporter like domains"/>
    <property type="match status" value="1"/>
</dbReference>
<feature type="domain" description="Major facilitator superfamily (MFS) profile" evidence="5">
    <location>
        <begin position="13"/>
        <end position="390"/>
    </location>
</feature>
<dbReference type="InterPro" id="IPR020846">
    <property type="entry name" value="MFS_dom"/>
</dbReference>
<feature type="transmembrane region" description="Helical" evidence="4">
    <location>
        <begin position="134"/>
        <end position="157"/>
    </location>
</feature>
<dbReference type="PANTHER" id="PTHR23523">
    <property type="match status" value="1"/>
</dbReference>
<feature type="transmembrane region" description="Helical" evidence="4">
    <location>
        <begin position="300"/>
        <end position="322"/>
    </location>
</feature>
<evidence type="ECO:0000313" key="6">
    <source>
        <dbReference type="EMBL" id="OZI64040.1"/>
    </source>
</evidence>
<feature type="transmembrane region" description="Helical" evidence="4">
    <location>
        <begin position="80"/>
        <end position="97"/>
    </location>
</feature>
<dbReference type="Proteomes" id="UP000216354">
    <property type="component" value="Unassembled WGS sequence"/>
</dbReference>
<dbReference type="PROSITE" id="PS50850">
    <property type="entry name" value="MFS"/>
    <property type="match status" value="1"/>
</dbReference>
<keyword evidence="1 4" id="KW-0812">Transmembrane</keyword>
<feature type="transmembrane region" description="Helical" evidence="4">
    <location>
        <begin position="334"/>
        <end position="352"/>
    </location>
</feature>
<evidence type="ECO:0000313" key="7">
    <source>
        <dbReference type="Proteomes" id="UP000216354"/>
    </source>
</evidence>
<keyword evidence="3 4" id="KW-0472">Membrane</keyword>
<feature type="transmembrane region" description="Helical" evidence="4">
    <location>
        <begin position="206"/>
        <end position="228"/>
    </location>
</feature>
<feature type="transmembrane region" description="Helical" evidence="4">
    <location>
        <begin position="277"/>
        <end position="294"/>
    </location>
</feature>
<feature type="transmembrane region" description="Helical" evidence="4">
    <location>
        <begin position="12"/>
        <end position="30"/>
    </location>
</feature>